<protein>
    <recommendedName>
        <fullName evidence="7 8">Small ribosomal subunit protein bS20</fullName>
    </recommendedName>
</protein>
<gene>
    <name evidence="8" type="primary">rpsT</name>
    <name evidence="9" type="ORF">EP073_09450</name>
</gene>
<evidence type="ECO:0000256" key="3">
    <source>
        <dbReference type="ARBA" id="ARBA00022730"/>
    </source>
</evidence>
<evidence type="ECO:0000313" key="10">
    <source>
        <dbReference type="Proteomes" id="UP000287502"/>
    </source>
</evidence>
<proteinExistence type="inferred from homology"/>
<comment type="function">
    <text evidence="1 8">Binds directly to 16S ribosomal RNA.</text>
</comment>
<dbReference type="Pfam" id="PF01649">
    <property type="entry name" value="Ribosomal_S20p"/>
    <property type="match status" value="1"/>
</dbReference>
<evidence type="ECO:0000256" key="6">
    <source>
        <dbReference type="ARBA" id="ARBA00023274"/>
    </source>
</evidence>
<dbReference type="GO" id="GO:0005829">
    <property type="term" value="C:cytosol"/>
    <property type="evidence" value="ECO:0007669"/>
    <property type="project" value="TreeGrafter"/>
</dbReference>
<accession>A0A3R5UYI3</accession>
<dbReference type="NCBIfam" id="TIGR00029">
    <property type="entry name" value="S20"/>
    <property type="match status" value="1"/>
</dbReference>
<dbReference type="InterPro" id="IPR036510">
    <property type="entry name" value="Ribosomal_bS20_sf"/>
</dbReference>
<dbReference type="KEGG" id="gtl:EP073_09450"/>
<keyword evidence="4 8" id="KW-0694">RNA-binding</keyword>
<evidence type="ECO:0000256" key="5">
    <source>
        <dbReference type="ARBA" id="ARBA00022980"/>
    </source>
</evidence>
<dbReference type="GO" id="GO:0003735">
    <property type="term" value="F:structural constituent of ribosome"/>
    <property type="evidence" value="ECO:0007669"/>
    <property type="project" value="InterPro"/>
</dbReference>
<organism evidence="9 10">
    <name type="scientific">Geovibrio thiophilus</name>
    <dbReference type="NCBI Taxonomy" id="139438"/>
    <lineage>
        <taxon>Bacteria</taxon>
        <taxon>Pseudomonadati</taxon>
        <taxon>Deferribacterota</taxon>
        <taxon>Deferribacteres</taxon>
        <taxon>Deferribacterales</taxon>
        <taxon>Geovibrionaceae</taxon>
        <taxon>Geovibrio</taxon>
    </lineage>
</organism>
<dbReference type="SUPFAM" id="SSF46992">
    <property type="entry name" value="Ribosomal protein S20"/>
    <property type="match status" value="1"/>
</dbReference>
<evidence type="ECO:0000313" key="9">
    <source>
        <dbReference type="EMBL" id="QAR33617.1"/>
    </source>
</evidence>
<dbReference type="PANTHER" id="PTHR33398:SF1">
    <property type="entry name" value="SMALL RIBOSOMAL SUBUNIT PROTEIN BS20C"/>
    <property type="match status" value="1"/>
</dbReference>
<dbReference type="GO" id="GO:0070181">
    <property type="term" value="F:small ribosomal subunit rRNA binding"/>
    <property type="evidence" value="ECO:0007669"/>
    <property type="project" value="TreeGrafter"/>
</dbReference>
<evidence type="ECO:0000256" key="7">
    <source>
        <dbReference type="ARBA" id="ARBA00035136"/>
    </source>
</evidence>
<dbReference type="OrthoDB" id="9807974at2"/>
<dbReference type="GO" id="GO:0015935">
    <property type="term" value="C:small ribosomal subunit"/>
    <property type="evidence" value="ECO:0007669"/>
    <property type="project" value="TreeGrafter"/>
</dbReference>
<dbReference type="PANTHER" id="PTHR33398">
    <property type="entry name" value="30S RIBOSOMAL PROTEIN S20"/>
    <property type="match status" value="1"/>
</dbReference>
<dbReference type="InterPro" id="IPR002583">
    <property type="entry name" value="Ribosomal_bS20"/>
</dbReference>
<evidence type="ECO:0000256" key="8">
    <source>
        <dbReference type="HAMAP-Rule" id="MF_00500"/>
    </source>
</evidence>
<dbReference type="FunFam" id="1.20.58.110:FF:000001">
    <property type="entry name" value="30S ribosomal protein S20"/>
    <property type="match status" value="1"/>
</dbReference>
<dbReference type="RefSeq" id="WP_128466903.1">
    <property type="nucleotide sequence ID" value="NZ_CP035108.1"/>
</dbReference>
<keyword evidence="10" id="KW-1185">Reference proteome</keyword>
<evidence type="ECO:0000256" key="2">
    <source>
        <dbReference type="ARBA" id="ARBA00007634"/>
    </source>
</evidence>
<keyword evidence="5 8" id="KW-0689">Ribosomal protein</keyword>
<name>A0A3R5UYI3_9BACT</name>
<reference evidence="9 10" key="1">
    <citation type="submission" date="2019-01" db="EMBL/GenBank/DDBJ databases">
        <title>Geovibrio thiophilus DSM 11263, complete genome.</title>
        <authorList>
            <person name="Spring S."/>
            <person name="Bunk B."/>
            <person name="Sproer C."/>
        </authorList>
    </citation>
    <scope>NUCLEOTIDE SEQUENCE [LARGE SCALE GENOMIC DNA]</scope>
    <source>
        <strain evidence="9 10">DSM 11263</strain>
    </source>
</reference>
<keyword evidence="6 8" id="KW-0687">Ribonucleoprotein</keyword>
<dbReference type="Gene3D" id="1.20.58.110">
    <property type="entry name" value="Ribosomal protein S20"/>
    <property type="match status" value="1"/>
</dbReference>
<evidence type="ECO:0000256" key="1">
    <source>
        <dbReference type="ARBA" id="ARBA00003134"/>
    </source>
</evidence>
<sequence>MAHTLCANKRIRQDSKKALANKANKSKMRTVIKKFLAAVSSGDKAVAAEAFKNAEVTIRKISTKGVIHKNQASRRVSRLAVRLNAMG</sequence>
<dbReference type="HAMAP" id="MF_00500">
    <property type="entry name" value="Ribosomal_bS20"/>
    <property type="match status" value="1"/>
</dbReference>
<dbReference type="GO" id="GO:0006412">
    <property type="term" value="P:translation"/>
    <property type="evidence" value="ECO:0007669"/>
    <property type="project" value="UniProtKB-UniRule"/>
</dbReference>
<keyword evidence="3 8" id="KW-0699">rRNA-binding</keyword>
<dbReference type="EMBL" id="CP035108">
    <property type="protein sequence ID" value="QAR33617.1"/>
    <property type="molecule type" value="Genomic_DNA"/>
</dbReference>
<comment type="similarity">
    <text evidence="2 8">Belongs to the bacterial ribosomal protein bS20 family.</text>
</comment>
<dbReference type="AlphaFoldDB" id="A0A3R5UYI3"/>
<dbReference type="Proteomes" id="UP000287502">
    <property type="component" value="Chromosome"/>
</dbReference>
<evidence type="ECO:0000256" key="4">
    <source>
        <dbReference type="ARBA" id="ARBA00022884"/>
    </source>
</evidence>